<keyword evidence="3" id="KW-1003">Cell membrane</keyword>
<dbReference type="Proteomes" id="UP000703590">
    <property type="component" value="Unassembled WGS sequence"/>
</dbReference>
<reference evidence="8 9" key="3">
    <citation type="submission" date="2021-02" db="EMBL/GenBank/DDBJ databases">
        <authorList>
            <person name="Merkel A.Y."/>
        </authorList>
    </citation>
    <scope>NUCLEOTIDE SEQUENCE [LARGE SCALE GENOMIC DNA]</scope>
    <source>
        <strain evidence="8 9">T05b</strain>
    </source>
</reference>
<feature type="transmembrane region" description="Helical" evidence="7">
    <location>
        <begin position="116"/>
        <end position="138"/>
    </location>
</feature>
<evidence type="ECO:0000256" key="3">
    <source>
        <dbReference type="ARBA" id="ARBA00022475"/>
    </source>
</evidence>
<dbReference type="PANTHER" id="PTHR33508:SF1">
    <property type="entry name" value="UPF0056 MEMBRANE PROTEIN YHCE"/>
    <property type="match status" value="1"/>
</dbReference>
<evidence type="ECO:0000256" key="4">
    <source>
        <dbReference type="ARBA" id="ARBA00022692"/>
    </source>
</evidence>
<comment type="caution">
    <text evidence="8">The sequence shown here is derived from an EMBL/GenBank/DDBJ whole genome shotgun (WGS) entry which is preliminary data.</text>
</comment>
<gene>
    <name evidence="8" type="ORF">JWV37_04755</name>
</gene>
<feature type="transmembrane region" description="Helical" evidence="7">
    <location>
        <begin position="187"/>
        <end position="208"/>
    </location>
</feature>
<keyword evidence="6 7" id="KW-0472">Membrane</keyword>
<keyword evidence="4 7" id="KW-0812">Transmembrane</keyword>
<proteinExistence type="inferred from homology"/>
<comment type="similarity">
    <text evidence="2 7">Belongs to the UPF0056 (MarC) family.</text>
</comment>
<evidence type="ECO:0000256" key="1">
    <source>
        <dbReference type="ARBA" id="ARBA00004651"/>
    </source>
</evidence>
<evidence type="ECO:0000256" key="7">
    <source>
        <dbReference type="RuleBase" id="RU362048"/>
    </source>
</evidence>
<feature type="transmembrane region" description="Helical" evidence="7">
    <location>
        <begin position="144"/>
        <end position="166"/>
    </location>
</feature>
<dbReference type="PANTHER" id="PTHR33508">
    <property type="entry name" value="UPF0056 MEMBRANE PROTEIN YHCE"/>
    <property type="match status" value="1"/>
</dbReference>
<feature type="transmembrane region" description="Helical" evidence="7">
    <location>
        <begin position="50"/>
        <end position="70"/>
    </location>
</feature>
<evidence type="ECO:0000313" key="9">
    <source>
        <dbReference type="Proteomes" id="UP000703590"/>
    </source>
</evidence>
<name>A0ABS2WR59_9BACT</name>
<reference evidence="9" key="2">
    <citation type="submission" date="2021-02" db="EMBL/GenBank/DDBJ databases">
        <title>Sulfurospirillum tamanensis sp. nov.</title>
        <authorList>
            <person name="Merkel A.Y."/>
        </authorList>
    </citation>
    <scope>NUCLEOTIDE SEQUENCE [LARGE SCALE GENOMIC DNA]</scope>
    <source>
        <strain evidence="9">T05b</strain>
    </source>
</reference>
<accession>A0ABS2WR59</accession>
<evidence type="ECO:0000256" key="6">
    <source>
        <dbReference type="ARBA" id="ARBA00023136"/>
    </source>
</evidence>
<evidence type="ECO:0000256" key="2">
    <source>
        <dbReference type="ARBA" id="ARBA00009784"/>
    </source>
</evidence>
<evidence type="ECO:0000256" key="5">
    <source>
        <dbReference type="ARBA" id="ARBA00022989"/>
    </source>
</evidence>
<organism evidence="8 9">
    <name type="scientific">Sulfurospirillum tamanense</name>
    <dbReference type="NCBI Taxonomy" id="2813362"/>
    <lineage>
        <taxon>Bacteria</taxon>
        <taxon>Pseudomonadati</taxon>
        <taxon>Campylobacterota</taxon>
        <taxon>Epsilonproteobacteria</taxon>
        <taxon>Campylobacterales</taxon>
        <taxon>Sulfurospirillaceae</taxon>
        <taxon>Sulfurospirillum</taxon>
    </lineage>
</organism>
<keyword evidence="9" id="KW-1185">Reference proteome</keyword>
<protein>
    <recommendedName>
        <fullName evidence="7">UPF0056 membrane protein</fullName>
    </recommendedName>
</protein>
<dbReference type="Pfam" id="PF01914">
    <property type="entry name" value="MarC"/>
    <property type="match status" value="1"/>
</dbReference>
<dbReference type="RefSeq" id="WP_205458634.1">
    <property type="nucleotide sequence ID" value="NZ_JAFHKK010000007.1"/>
</dbReference>
<keyword evidence="5 7" id="KW-1133">Transmembrane helix</keyword>
<sequence length="212" mass="22858">MNEFFALFLQQTITLFAIIDPLGVSAILLSMLPASTTQEQMNGIAKKSTLTIVIAFFVVLLTGKFVLNLFGIELDALKVMGGLVLLLMAIKMVEGSLEPKNQTPEEREEAKHSHEFAIIPLGIPITFGPGIFATIVIFKASATSYLDLVALTLAFLVVAFLTYIAFRNSLKIRKLLGITGQKIISRLMGLIVGAIAVQFVVGGVSSLWSAGL</sequence>
<dbReference type="NCBIfam" id="TIGR00427">
    <property type="entry name" value="NAAT family transporter"/>
    <property type="match status" value="1"/>
</dbReference>
<reference evidence="8 9" key="1">
    <citation type="submission" date="2021-02" db="EMBL/GenBank/DDBJ databases">
        <title>Sulfurospirillum tamanensis sp. nov.</title>
        <authorList>
            <person name="Frolova A."/>
            <person name="Merkel A."/>
            <person name="Slobodkin A."/>
        </authorList>
    </citation>
    <scope>NUCLEOTIDE SEQUENCE [LARGE SCALE GENOMIC DNA]</scope>
    <source>
        <strain evidence="8 9">T05b</strain>
    </source>
</reference>
<comment type="caution">
    <text evidence="7">Lacks conserved residue(s) required for the propagation of feature annotation.</text>
</comment>
<comment type="subcellular location">
    <subcellularLocation>
        <location evidence="1 7">Cell membrane</location>
        <topology evidence="1 7">Multi-pass membrane protein</topology>
    </subcellularLocation>
</comment>
<dbReference type="EMBL" id="JAFHKK010000007">
    <property type="protein sequence ID" value="MBN2964085.1"/>
    <property type="molecule type" value="Genomic_DNA"/>
</dbReference>
<dbReference type="InterPro" id="IPR002771">
    <property type="entry name" value="Multi_antbiot-R_MarC"/>
</dbReference>
<feature type="transmembrane region" description="Helical" evidence="7">
    <location>
        <begin position="6"/>
        <end position="29"/>
    </location>
</feature>
<evidence type="ECO:0000313" key="8">
    <source>
        <dbReference type="EMBL" id="MBN2964085.1"/>
    </source>
</evidence>